<evidence type="ECO:0000256" key="10">
    <source>
        <dbReference type="ARBA" id="ARBA00022984"/>
    </source>
</evidence>
<feature type="signal peptide" evidence="16">
    <location>
        <begin position="1"/>
        <end position="18"/>
    </location>
</feature>
<keyword evidence="8" id="KW-0378">Hydrolase</keyword>
<comment type="similarity">
    <text evidence="3 15">Belongs to the peptidase S11 family.</text>
</comment>
<dbReference type="InterPro" id="IPR001967">
    <property type="entry name" value="Peptidase_S11_N"/>
</dbReference>
<evidence type="ECO:0000256" key="1">
    <source>
        <dbReference type="ARBA" id="ARBA00003217"/>
    </source>
</evidence>
<dbReference type="Gene3D" id="2.60.410.10">
    <property type="entry name" value="D-Ala-D-Ala carboxypeptidase, C-terminal domain"/>
    <property type="match status" value="1"/>
</dbReference>
<evidence type="ECO:0000256" key="3">
    <source>
        <dbReference type="ARBA" id="ARBA00007164"/>
    </source>
</evidence>
<feature type="active site" evidence="13">
    <location>
        <position position="115"/>
    </location>
</feature>
<proteinExistence type="inferred from homology"/>
<dbReference type="GO" id="GO:0006508">
    <property type="term" value="P:proteolysis"/>
    <property type="evidence" value="ECO:0007669"/>
    <property type="project" value="UniProtKB-KW"/>
</dbReference>
<dbReference type="Pfam" id="PF07943">
    <property type="entry name" value="PBP5_C"/>
    <property type="match status" value="1"/>
</dbReference>
<evidence type="ECO:0000256" key="16">
    <source>
        <dbReference type="SAM" id="SignalP"/>
    </source>
</evidence>
<keyword evidence="5 18" id="KW-0121">Carboxypeptidase</keyword>
<dbReference type="AlphaFoldDB" id="A0A972F5L6"/>
<accession>A0A972F5L6</accession>
<dbReference type="InterPro" id="IPR037167">
    <property type="entry name" value="Peptidase_S11_C_sf"/>
</dbReference>
<dbReference type="InterPro" id="IPR012338">
    <property type="entry name" value="Beta-lactam/transpept-like"/>
</dbReference>
<evidence type="ECO:0000256" key="15">
    <source>
        <dbReference type="RuleBase" id="RU004016"/>
    </source>
</evidence>
<sequence>MRFLLTALLFAVSLTVSAQTAPQLSLAANAWLLIDHQTGQVLTAHNPDERIEPASLTKLMTAYVTFSALRAGTITLDQEVAVSETAWRMTGSRMFIEPGRPVTVEQLINGMIVQSGNDACVALAELIAGSEEAFTHLMNREAQRLGMRNTNFANSSGLPDEQLYTTATDLALLASALVRDFPEYYPLYSQKEYTYNDITQPNRNRLLWLDSTVDGMKTGYTRAAGYCLVSTALRGPRRLISVVLGAESETVRAQESLKLLNYGFQFFDTVRLYGAEQEMSRVQVWKGIVNDVPVGFLDDFVMSLPKDGAQRVEAALASHQPVMAPIQRGQELGTLTLSVDGRLLGEYPVVALQDVEVAGFFGRLWDALRLWIKSL</sequence>
<comment type="caution">
    <text evidence="18">The sequence shown here is derived from an EMBL/GenBank/DDBJ whole genome shotgun (WGS) entry which is preliminary data.</text>
</comment>
<evidence type="ECO:0000256" key="2">
    <source>
        <dbReference type="ARBA" id="ARBA00004752"/>
    </source>
</evidence>
<organism evidence="18 19">
    <name type="scientific">Azoarcus taiwanensis</name>
    <dbReference type="NCBI Taxonomy" id="666964"/>
    <lineage>
        <taxon>Bacteria</taxon>
        <taxon>Pseudomonadati</taxon>
        <taxon>Pseudomonadota</taxon>
        <taxon>Betaproteobacteria</taxon>
        <taxon>Rhodocyclales</taxon>
        <taxon>Zoogloeaceae</taxon>
        <taxon>Azoarcus</taxon>
    </lineage>
</organism>
<dbReference type="InterPro" id="IPR015956">
    <property type="entry name" value="Peniciliin-bd_prot_C_sf"/>
</dbReference>
<evidence type="ECO:0000313" key="18">
    <source>
        <dbReference type="EMBL" id="NMG01766.1"/>
    </source>
</evidence>
<evidence type="ECO:0000256" key="8">
    <source>
        <dbReference type="ARBA" id="ARBA00022801"/>
    </source>
</evidence>
<dbReference type="PANTHER" id="PTHR21581">
    <property type="entry name" value="D-ALANYL-D-ALANINE CARBOXYPEPTIDASE"/>
    <property type="match status" value="1"/>
</dbReference>
<dbReference type="InterPro" id="IPR018044">
    <property type="entry name" value="Peptidase_S11"/>
</dbReference>
<dbReference type="SUPFAM" id="SSF69189">
    <property type="entry name" value="Penicillin-binding protein associated domain"/>
    <property type="match status" value="1"/>
</dbReference>
<dbReference type="Gene3D" id="3.40.710.10">
    <property type="entry name" value="DD-peptidase/beta-lactamase superfamily"/>
    <property type="match status" value="1"/>
</dbReference>
<comment type="function">
    <text evidence="1">Removes C-terminal D-alanyl residues from sugar-peptide cell wall precursors.</text>
</comment>
<dbReference type="GO" id="GO:0008360">
    <property type="term" value="P:regulation of cell shape"/>
    <property type="evidence" value="ECO:0007669"/>
    <property type="project" value="UniProtKB-KW"/>
</dbReference>
<evidence type="ECO:0000256" key="6">
    <source>
        <dbReference type="ARBA" id="ARBA00022670"/>
    </source>
</evidence>
<dbReference type="GO" id="GO:0009252">
    <property type="term" value="P:peptidoglycan biosynthetic process"/>
    <property type="evidence" value="ECO:0007669"/>
    <property type="project" value="UniProtKB-KW"/>
</dbReference>
<feature type="binding site" evidence="14">
    <location>
        <position position="217"/>
    </location>
    <ligand>
        <name>substrate</name>
    </ligand>
</feature>
<evidence type="ECO:0000256" key="12">
    <source>
        <dbReference type="ARBA" id="ARBA00034000"/>
    </source>
</evidence>
<feature type="active site" description="Acyl-ester intermediate" evidence="13">
    <location>
        <position position="55"/>
    </location>
</feature>
<dbReference type="PRINTS" id="PR00725">
    <property type="entry name" value="DADACBPTASE1"/>
</dbReference>
<evidence type="ECO:0000256" key="7">
    <source>
        <dbReference type="ARBA" id="ARBA00022729"/>
    </source>
</evidence>
<evidence type="ECO:0000256" key="11">
    <source>
        <dbReference type="ARBA" id="ARBA00023316"/>
    </source>
</evidence>
<keyword evidence="6" id="KW-0645">Protease</keyword>
<evidence type="ECO:0000256" key="9">
    <source>
        <dbReference type="ARBA" id="ARBA00022960"/>
    </source>
</evidence>
<dbReference type="Pfam" id="PF00768">
    <property type="entry name" value="Peptidase_S11"/>
    <property type="match status" value="1"/>
</dbReference>
<evidence type="ECO:0000256" key="13">
    <source>
        <dbReference type="PIRSR" id="PIRSR618044-1"/>
    </source>
</evidence>
<feature type="active site" description="Proton acceptor" evidence="13">
    <location>
        <position position="58"/>
    </location>
</feature>
<protein>
    <recommendedName>
        <fullName evidence="4">serine-type D-Ala-D-Ala carboxypeptidase</fullName>
        <ecNumber evidence="4">3.4.16.4</ecNumber>
    </recommendedName>
</protein>
<evidence type="ECO:0000313" key="19">
    <source>
        <dbReference type="Proteomes" id="UP000599523"/>
    </source>
</evidence>
<gene>
    <name evidence="18" type="ORF">GPA21_02100</name>
</gene>
<dbReference type="RefSeq" id="WP_168986559.1">
    <property type="nucleotide sequence ID" value="NZ_CAWPHM010000308.1"/>
</dbReference>
<keyword evidence="11" id="KW-0961">Cell wall biogenesis/degradation</keyword>
<feature type="domain" description="Peptidase S11 D-Ala-D-Ala carboxypeptidase A C-terminal" evidence="17">
    <location>
        <begin position="267"/>
        <end position="357"/>
    </location>
</feature>
<dbReference type="EC" id="3.4.16.4" evidence="4"/>
<evidence type="ECO:0000256" key="4">
    <source>
        <dbReference type="ARBA" id="ARBA00012448"/>
    </source>
</evidence>
<evidence type="ECO:0000256" key="14">
    <source>
        <dbReference type="PIRSR" id="PIRSR618044-2"/>
    </source>
</evidence>
<name>A0A972F5L6_9RHOO</name>
<dbReference type="PANTHER" id="PTHR21581:SF6">
    <property type="entry name" value="TRAFFICKING PROTEIN PARTICLE COMPLEX SUBUNIT 12"/>
    <property type="match status" value="1"/>
</dbReference>
<keyword evidence="19" id="KW-1185">Reference proteome</keyword>
<evidence type="ECO:0000256" key="5">
    <source>
        <dbReference type="ARBA" id="ARBA00022645"/>
    </source>
</evidence>
<evidence type="ECO:0000259" key="17">
    <source>
        <dbReference type="SMART" id="SM00936"/>
    </source>
</evidence>
<dbReference type="EMBL" id="WTVM01000007">
    <property type="protein sequence ID" value="NMG01766.1"/>
    <property type="molecule type" value="Genomic_DNA"/>
</dbReference>
<comment type="pathway">
    <text evidence="2">Cell wall biogenesis; peptidoglycan biosynthesis.</text>
</comment>
<feature type="chain" id="PRO_5038066855" description="serine-type D-Ala-D-Ala carboxypeptidase" evidence="16">
    <location>
        <begin position="19"/>
        <end position="375"/>
    </location>
</feature>
<keyword evidence="7 16" id="KW-0732">Signal</keyword>
<dbReference type="Proteomes" id="UP000599523">
    <property type="component" value="Unassembled WGS sequence"/>
</dbReference>
<keyword evidence="9" id="KW-0133">Cell shape</keyword>
<keyword evidence="10" id="KW-0573">Peptidoglycan synthesis</keyword>
<dbReference type="SMART" id="SM00936">
    <property type="entry name" value="PBP5_C"/>
    <property type="match status" value="1"/>
</dbReference>
<dbReference type="InterPro" id="IPR012907">
    <property type="entry name" value="Peptidase_S11_C"/>
</dbReference>
<dbReference type="GO" id="GO:0071555">
    <property type="term" value="P:cell wall organization"/>
    <property type="evidence" value="ECO:0007669"/>
    <property type="project" value="UniProtKB-KW"/>
</dbReference>
<reference evidence="18" key="1">
    <citation type="submission" date="2019-12" db="EMBL/GenBank/DDBJ databases">
        <title>Comparative genomics gives insights into the taxonomy of the Azoarcus-Aromatoleum group and reveals separate origins of nif in the plant-associated Azoarcus and non-plant-associated Aromatoleum sub-groups.</title>
        <authorList>
            <person name="Lafos M."/>
            <person name="Maluk M."/>
            <person name="Batista M."/>
            <person name="Junghare M."/>
            <person name="Carmona M."/>
            <person name="Faoro H."/>
            <person name="Cruz L.M."/>
            <person name="Battistoni F."/>
            <person name="De Souza E."/>
            <person name="Pedrosa F."/>
            <person name="Chen W.-M."/>
            <person name="Poole P.S."/>
            <person name="Dixon R.A."/>
            <person name="James E.K."/>
        </authorList>
    </citation>
    <scope>NUCLEOTIDE SEQUENCE</scope>
    <source>
        <strain evidence="18">NSC3</strain>
    </source>
</reference>
<comment type="catalytic activity">
    <reaction evidence="12">
        <text>Preferential cleavage: (Ac)2-L-Lys-D-Ala-|-D-Ala. Also transpeptidation of peptidyl-alanyl moieties that are N-acyl substituents of D-alanine.</text>
        <dbReference type="EC" id="3.4.16.4"/>
    </reaction>
</comment>
<dbReference type="SUPFAM" id="SSF56601">
    <property type="entry name" value="beta-lactamase/transpeptidase-like"/>
    <property type="match status" value="1"/>
</dbReference>
<dbReference type="GO" id="GO:0009002">
    <property type="term" value="F:serine-type D-Ala-D-Ala carboxypeptidase activity"/>
    <property type="evidence" value="ECO:0007669"/>
    <property type="project" value="UniProtKB-EC"/>
</dbReference>